<dbReference type="EMBL" id="CP051682">
    <property type="protein sequence ID" value="QJD97562.1"/>
    <property type="molecule type" value="Genomic_DNA"/>
</dbReference>
<dbReference type="PANTHER" id="PTHR30576">
    <property type="entry name" value="COLANIC BIOSYNTHESIS UDP-GLUCOSE LIPID CARRIER TRANSFERASE"/>
    <property type="match status" value="1"/>
</dbReference>
<dbReference type="InterPro" id="IPR003362">
    <property type="entry name" value="Bact_transf"/>
</dbReference>
<keyword evidence="3 9" id="KW-0808">Transferase</keyword>
<evidence type="ECO:0000256" key="4">
    <source>
        <dbReference type="ARBA" id="ARBA00022692"/>
    </source>
</evidence>
<protein>
    <submittedName>
        <fullName evidence="9">Sugar transferase</fullName>
    </submittedName>
</protein>
<dbReference type="Pfam" id="PF02397">
    <property type="entry name" value="Bac_transf"/>
    <property type="match status" value="1"/>
</dbReference>
<sequence>MSIRYSKYLPGFVFTFDLILLNIALYAAQLLLTGSVILTNTESIFIVLANSIWVATSALSKSYYVRRPLILRDNLNKFLITLAYHLSIVFAIIYILKLNAVSQVFLFTSYVFFLVLILVFRSSLFFFLDYIRKKGYNNRQVIIIGDEDIAQRLLMSFSDHPEYGYNLLDIISEQKMMDMSESELYNNLLSKAPDEVFICYKKIDNDLLNKLIYFGETNFISIKVVSDLILDNNYAKLVNYHNVPVLQISSKSEVGLRVKLLKRGFDVGFASLVMLSGIPVFIMLYLITKASSRGPAFYRQERIGRNGRPFYIYKFRSMYINAELAGPQLSKDNDPRITKWGRVIRKTRLDELPQFWNVLKGDMSVVGPRPERQHFIEKIVEKVPDYKKLLYLKPGLTSMGQVHYGYAENVEQMCDRIHYDMQYMKNINLNSDLSIIVKTVKVMIQCKGK</sequence>
<evidence type="ECO:0000259" key="8">
    <source>
        <dbReference type="Pfam" id="PF02397"/>
    </source>
</evidence>
<evidence type="ECO:0000256" key="7">
    <source>
        <dbReference type="SAM" id="Phobius"/>
    </source>
</evidence>
<keyword evidence="4 7" id="KW-0812">Transmembrane</keyword>
<feature type="transmembrane region" description="Helical" evidence="7">
    <location>
        <begin position="44"/>
        <end position="65"/>
    </location>
</feature>
<evidence type="ECO:0000256" key="3">
    <source>
        <dbReference type="ARBA" id="ARBA00022679"/>
    </source>
</evidence>
<keyword evidence="6 7" id="KW-0472">Membrane</keyword>
<organism evidence="9 10">
    <name type="scientific">Mucilaginibacter robiniae</name>
    <dbReference type="NCBI Taxonomy" id="2728022"/>
    <lineage>
        <taxon>Bacteria</taxon>
        <taxon>Pseudomonadati</taxon>
        <taxon>Bacteroidota</taxon>
        <taxon>Sphingobacteriia</taxon>
        <taxon>Sphingobacteriales</taxon>
        <taxon>Sphingobacteriaceae</taxon>
        <taxon>Mucilaginibacter</taxon>
    </lineage>
</organism>
<dbReference type="GO" id="GO:0016020">
    <property type="term" value="C:membrane"/>
    <property type="evidence" value="ECO:0007669"/>
    <property type="project" value="UniProtKB-SubCell"/>
</dbReference>
<keyword evidence="5 7" id="KW-1133">Transmembrane helix</keyword>
<feature type="transmembrane region" description="Helical" evidence="7">
    <location>
        <begin position="77"/>
        <end position="96"/>
    </location>
</feature>
<evidence type="ECO:0000256" key="6">
    <source>
        <dbReference type="ARBA" id="ARBA00023136"/>
    </source>
</evidence>
<evidence type="ECO:0000256" key="1">
    <source>
        <dbReference type="ARBA" id="ARBA00004141"/>
    </source>
</evidence>
<feature type="domain" description="Bacterial sugar transferase" evidence="8">
    <location>
        <begin position="262"/>
        <end position="444"/>
    </location>
</feature>
<feature type="transmembrane region" description="Helical" evidence="7">
    <location>
        <begin position="12"/>
        <end position="32"/>
    </location>
</feature>
<accession>A0A7L5E2P5</accession>
<dbReference type="PANTHER" id="PTHR30576:SF0">
    <property type="entry name" value="UNDECAPRENYL-PHOSPHATE N-ACETYLGALACTOSAMINYL 1-PHOSPHATE TRANSFERASE-RELATED"/>
    <property type="match status" value="1"/>
</dbReference>
<comment type="similarity">
    <text evidence="2">Belongs to the bacterial sugar transferase family.</text>
</comment>
<dbReference type="NCBIfam" id="TIGR03025">
    <property type="entry name" value="EPS_sugtrans"/>
    <property type="match status" value="1"/>
</dbReference>
<dbReference type="Proteomes" id="UP000503278">
    <property type="component" value="Chromosome"/>
</dbReference>
<dbReference type="RefSeq" id="WP_169609849.1">
    <property type="nucleotide sequence ID" value="NZ_CP051682.1"/>
</dbReference>
<evidence type="ECO:0000313" key="9">
    <source>
        <dbReference type="EMBL" id="QJD97562.1"/>
    </source>
</evidence>
<reference evidence="9 10" key="1">
    <citation type="submission" date="2020-04" db="EMBL/GenBank/DDBJ databases">
        <title>Genome sequencing of novel species.</title>
        <authorList>
            <person name="Heo J."/>
            <person name="Kim S.-J."/>
            <person name="Kim J.-S."/>
            <person name="Hong S.-B."/>
            <person name="Kwon S.-W."/>
        </authorList>
    </citation>
    <scope>NUCLEOTIDE SEQUENCE [LARGE SCALE GENOMIC DNA]</scope>
    <source>
        <strain evidence="9 10">F39-2</strain>
    </source>
</reference>
<dbReference type="AlphaFoldDB" id="A0A7L5E2P5"/>
<evidence type="ECO:0000256" key="5">
    <source>
        <dbReference type="ARBA" id="ARBA00022989"/>
    </source>
</evidence>
<gene>
    <name evidence="9" type="ORF">HH214_17620</name>
</gene>
<keyword evidence="10" id="KW-1185">Reference proteome</keyword>
<proteinExistence type="inferred from homology"/>
<feature type="transmembrane region" description="Helical" evidence="7">
    <location>
        <begin position="108"/>
        <end position="131"/>
    </location>
</feature>
<feature type="transmembrane region" description="Helical" evidence="7">
    <location>
        <begin position="267"/>
        <end position="287"/>
    </location>
</feature>
<name>A0A7L5E2P5_9SPHI</name>
<evidence type="ECO:0000256" key="2">
    <source>
        <dbReference type="ARBA" id="ARBA00006464"/>
    </source>
</evidence>
<dbReference type="GO" id="GO:0016780">
    <property type="term" value="F:phosphotransferase activity, for other substituted phosphate groups"/>
    <property type="evidence" value="ECO:0007669"/>
    <property type="project" value="TreeGrafter"/>
</dbReference>
<dbReference type="InterPro" id="IPR017475">
    <property type="entry name" value="EPS_sugar_tfrase"/>
</dbReference>
<comment type="subcellular location">
    <subcellularLocation>
        <location evidence="1">Membrane</location>
        <topology evidence="1">Multi-pass membrane protein</topology>
    </subcellularLocation>
</comment>
<dbReference type="KEGG" id="mrob:HH214_17620"/>
<evidence type="ECO:0000313" key="10">
    <source>
        <dbReference type="Proteomes" id="UP000503278"/>
    </source>
</evidence>